<dbReference type="PANTHER" id="PTHR43718">
    <property type="entry name" value="LON PROTEASE"/>
    <property type="match status" value="1"/>
</dbReference>
<dbReference type="SMART" id="SM00382">
    <property type="entry name" value="AAA"/>
    <property type="match status" value="1"/>
</dbReference>
<dbReference type="RefSeq" id="WP_072676944.1">
    <property type="nucleotide sequence ID" value="NZ_MPKY01000001.1"/>
</dbReference>
<evidence type="ECO:0000259" key="1">
    <source>
        <dbReference type="SMART" id="SM00382"/>
    </source>
</evidence>
<dbReference type="AlphaFoldDB" id="A0A1M2UXG0"/>
<dbReference type="GO" id="GO:0005524">
    <property type="term" value="F:ATP binding"/>
    <property type="evidence" value="ECO:0007669"/>
    <property type="project" value="InterPro"/>
</dbReference>
<dbReference type="Proteomes" id="UP000183986">
    <property type="component" value="Unassembled WGS sequence"/>
</dbReference>
<proteinExistence type="predicted"/>
<keyword evidence="3" id="KW-1185">Reference proteome</keyword>
<protein>
    <recommendedName>
        <fullName evidence="1">AAA+ ATPase domain-containing protein</fullName>
    </recommendedName>
</protein>
<dbReference type="Pfam" id="PF00004">
    <property type="entry name" value="AAA"/>
    <property type="match status" value="1"/>
</dbReference>
<evidence type="ECO:0000313" key="2">
    <source>
        <dbReference type="EMBL" id="OJS99987.1"/>
    </source>
</evidence>
<name>A0A1M2UXG0_MARNT</name>
<dbReference type="GO" id="GO:0016887">
    <property type="term" value="F:ATP hydrolysis activity"/>
    <property type="evidence" value="ECO:0007669"/>
    <property type="project" value="InterPro"/>
</dbReference>
<dbReference type="EMBL" id="MPKY01000001">
    <property type="protein sequence ID" value="OJS99987.1"/>
    <property type="molecule type" value="Genomic_DNA"/>
</dbReference>
<reference evidence="2" key="1">
    <citation type="submission" date="2016-11" db="EMBL/GenBank/DDBJ databases">
        <title>Draft Genome Sequence of Marinobacter hydrocarbonoclasticus strain STW2, a polyaromatic aromatic hydrocarbon degrading and denitrifying bacterium from rhizosphere of Seagrass Enhalus acodoides.</title>
        <authorList>
            <person name="Ling J."/>
            <person name="Dong J."/>
        </authorList>
    </citation>
    <scope>NUCLEOTIDE SEQUENCE [LARGE SCALE GENOMIC DNA]</scope>
    <source>
        <strain evidence="2">STW2</strain>
    </source>
</reference>
<feature type="domain" description="AAA+ ATPase" evidence="1">
    <location>
        <begin position="92"/>
        <end position="243"/>
    </location>
</feature>
<dbReference type="InterPro" id="IPR027065">
    <property type="entry name" value="Lon_Prtase"/>
</dbReference>
<accession>A0A1M2UXG0</accession>
<dbReference type="PANTHER" id="PTHR43718:SF2">
    <property type="entry name" value="LON PROTEASE HOMOLOG, MITOCHONDRIAL"/>
    <property type="match status" value="1"/>
</dbReference>
<dbReference type="GO" id="GO:0004176">
    <property type="term" value="F:ATP-dependent peptidase activity"/>
    <property type="evidence" value="ECO:0007669"/>
    <property type="project" value="InterPro"/>
</dbReference>
<dbReference type="InterPro" id="IPR003959">
    <property type="entry name" value="ATPase_AAA_core"/>
</dbReference>
<evidence type="ECO:0000313" key="3">
    <source>
        <dbReference type="Proteomes" id="UP000183986"/>
    </source>
</evidence>
<gene>
    <name evidence="2" type="ORF">BEE62_07695</name>
</gene>
<organism evidence="2 3">
    <name type="scientific">Marinobacter nauticus</name>
    <name type="common">Marinobacter hydrocarbonoclasticus</name>
    <name type="synonym">Marinobacter aquaeolei</name>
    <dbReference type="NCBI Taxonomy" id="2743"/>
    <lineage>
        <taxon>Bacteria</taxon>
        <taxon>Pseudomonadati</taxon>
        <taxon>Pseudomonadota</taxon>
        <taxon>Gammaproteobacteria</taxon>
        <taxon>Pseudomonadales</taxon>
        <taxon>Marinobacteraceae</taxon>
        <taxon>Marinobacter</taxon>
    </lineage>
</organism>
<sequence length="327" mass="36927">MGAAHALIRRAFDVVSVEDLKMLDPLLAESPEMEALFKRIVENGPERRLHKPRKQVLVALRQLLEEFPNFREVTTNLIGSYKISLIGGTALQLPVINLQGPPGVGKTTYVKAVAKALGQSFHDLKVSQMLERFELAGMSRGWKNATLGKIAKILLVDEAQEGQPVVLFDELCMARDTEESSVIHPLYTVFDRDSGDQFRDLFLDIPINTRYLIAFTTTNNIEKLRPALRSRLVSYDIDAPKNGEMRAVAQKLYKQLLEKFNLERRFPERLSVPVLNKLTQGSIRDMKLKLEQAITRSVGESRDNVMFQIGPEHIPGSEESKRSIGFL</sequence>
<dbReference type="SUPFAM" id="SSF52540">
    <property type="entry name" value="P-loop containing nucleoside triphosphate hydrolases"/>
    <property type="match status" value="1"/>
</dbReference>
<dbReference type="GO" id="GO:0004252">
    <property type="term" value="F:serine-type endopeptidase activity"/>
    <property type="evidence" value="ECO:0007669"/>
    <property type="project" value="InterPro"/>
</dbReference>
<comment type="caution">
    <text evidence="2">The sequence shown here is derived from an EMBL/GenBank/DDBJ whole genome shotgun (WGS) entry which is preliminary data.</text>
</comment>
<dbReference type="InterPro" id="IPR027417">
    <property type="entry name" value="P-loop_NTPase"/>
</dbReference>
<dbReference type="InterPro" id="IPR003593">
    <property type="entry name" value="AAA+_ATPase"/>
</dbReference>
<dbReference type="GO" id="GO:0006515">
    <property type="term" value="P:protein quality control for misfolded or incompletely synthesized proteins"/>
    <property type="evidence" value="ECO:0007669"/>
    <property type="project" value="TreeGrafter"/>
</dbReference>
<dbReference type="Gene3D" id="3.40.50.300">
    <property type="entry name" value="P-loop containing nucleotide triphosphate hydrolases"/>
    <property type="match status" value="1"/>
</dbReference>
<dbReference type="OrthoDB" id="9809379at2"/>